<dbReference type="GO" id="GO:0016491">
    <property type="term" value="F:oxidoreductase activity"/>
    <property type="evidence" value="ECO:0007669"/>
    <property type="project" value="UniProtKB-KW"/>
</dbReference>
<dbReference type="InterPro" id="IPR036249">
    <property type="entry name" value="Thioredoxin-like_sf"/>
</dbReference>
<reference evidence="8" key="1">
    <citation type="submission" date="2017-09" db="EMBL/GenBank/DDBJ databases">
        <title>Depth-based differentiation of microbial function through sediment-hosted aquifers and enrichment of novel symbionts in the deep terrestrial subsurface.</title>
        <authorList>
            <person name="Probst A.J."/>
            <person name="Ladd B."/>
            <person name="Jarett J.K."/>
            <person name="Geller-Mcgrath D.E."/>
            <person name="Sieber C.M.K."/>
            <person name="Emerson J.B."/>
            <person name="Anantharaman K."/>
            <person name="Thomas B.C."/>
            <person name="Malmstrom R."/>
            <person name="Stieglmeier M."/>
            <person name="Klingl A."/>
            <person name="Woyke T."/>
            <person name="Ryan C.M."/>
            <person name="Banfield J.F."/>
        </authorList>
    </citation>
    <scope>NUCLEOTIDE SEQUENCE [LARGE SCALE GENOMIC DNA]</scope>
</reference>
<organism evidence="7 8">
    <name type="scientific">Candidatus Magasanikbacteria bacterium CG10_big_fil_rev_8_21_14_0_10_36_32</name>
    <dbReference type="NCBI Taxonomy" id="1974646"/>
    <lineage>
        <taxon>Bacteria</taxon>
        <taxon>Candidatus Magasanikiibacteriota</taxon>
    </lineage>
</organism>
<dbReference type="PANTHER" id="PTHR13887">
    <property type="entry name" value="GLUTATHIONE S-TRANSFERASE KAPPA"/>
    <property type="match status" value="1"/>
</dbReference>
<dbReference type="AlphaFoldDB" id="A0A2M6W6J6"/>
<evidence type="ECO:0000256" key="3">
    <source>
        <dbReference type="ARBA" id="ARBA00023002"/>
    </source>
</evidence>
<dbReference type="SUPFAM" id="SSF52833">
    <property type="entry name" value="Thioredoxin-like"/>
    <property type="match status" value="1"/>
</dbReference>
<evidence type="ECO:0000313" key="8">
    <source>
        <dbReference type="Proteomes" id="UP000231426"/>
    </source>
</evidence>
<dbReference type="Pfam" id="PF13462">
    <property type="entry name" value="Thioredoxin_4"/>
    <property type="match status" value="1"/>
</dbReference>
<proteinExistence type="inferred from homology"/>
<keyword evidence="4" id="KW-1015">Disulfide bond</keyword>
<evidence type="ECO:0000256" key="2">
    <source>
        <dbReference type="ARBA" id="ARBA00022729"/>
    </source>
</evidence>
<keyword evidence="2" id="KW-0732">Signal</keyword>
<dbReference type="EMBL" id="PFBV01000003">
    <property type="protein sequence ID" value="PIT88421.1"/>
    <property type="molecule type" value="Genomic_DNA"/>
</dbReference>
<protein>
    <recommendedName>
        <fullName evidence="6">Thioredoxin-like fold domain-containing protein</fullName>
    </recommendedName>
</protein>
<evidence type="ECO:0000313" key="7">
    <source>
        <dbReference type="EMBL" id="PIT88421.1"/>
    </source>
</evidence>
<feature type="domain" description="Thioredoxin-like fold" evidence="6">
    <location>
        <begin position="55"/>
        <end position="204"/>
    </location>
</feature>
<dbReference type="Gene3D" id="3.40.30.10">
    <property type="entry name" value="Glutaredoxin"/>
    <property type="match status" value="1"/>
</dbReference>
<gene>
    <name evidence="7" type="ORF">COU29_01375</name>
</gene>
<comment type="similarity">
    <text evidence="1">Belongs to the thioredoxin family. DsbA subfamily.</text>
</comment>
<name>A0A2M6W6J6_9BACT</name>
<comment type="caution">
    <text evidence="7">The sequence shown here is derived from an EMBL/GenBank/DDBJ whole genome shotgun (WGS) entry which is preliminary data.</text>
</comment>
<dbReference type="InterPro" id="IPR012336">
    <property type="entry name" value="Thioredoxin-like_fold"/>
</dbReference>
<evidence type="ECO:0000259" key="6">
    <source>
        <dbReference type="Pfam" id="PF13462"/>
    </source>
</evidence>
<accession>A0A2M6W6J6</accession>
<evidence type="ECO:0000256" key="5">
    <source>
        <dbReference type="ARBA" id="ARBA00023284"/>
    </source>
</evidence>
<evidence type="ECO:0000256" key="4">
    <source>
        <dbReference type="ARBA" id="ARBA00023157"/>
    </source>
</evidence>
<dbReference type="PANTHER" id="PTHR13887:SF14">
    <property type="entry name" value="DISULFIDE BOND FORMATION PROTEIN D"/>
    <property type="match status" value="1"/>
</dbReference>
<dbReference type="Proteomes" id="UP000231426">
    <property type="component" value="Unassembled WGS sequence"/>
</dbReference>
<keyword evidence="3" id="KW-0560">Oxidoreductase</keyword>
<keyword evidence="5" id="KW-0676">Redox-active center</keyword>
<evidence type="ECO:0000256" key="1">
    <source>
        <dbReference type="ARBA" id="ARBA00005791"/>
    </source>
</evidence>
<sequence>MLSYKKKLYFVLALIILFLMVLIFKQISTAYKISVSPANKNLIDNKMTEIPSDLNDPLFGNQGAAITIVEFVDLNSKDSREIHRQIKNFVANYPTKIRLIWKDLPEPNMFNSKASISHQAAWCVYKQDKNKFWTFTDAMLDKKSINDTNVLKNLIDELKINNTSWQQCLDSTEAKTKVETSLSLGNSLGIFSAPAMFINNKKINYLDEINMVDFLNEIIKEY</sequence>